<dbReference type="Proteomes" id="UP000267469">
    <property type="component" value="Unassembled WGS sequence"/>
</dbReference>
<dbReference type="RefSeq" id="WP_123215470.1">
    <property type="nucleotide sequence ID" value="NZ_RJTM01000057.1"/>
</dbReference>
<keyword evidence="1" id="KW-0472">Membrane</keyword>
<protein>
    <submittedName>
        <fullName evidence="2">Uncharacterized protein</fullName>
    </submittedName>
</protein>
<reference evidence="2 3" key="1">
    <citation type="submission" date="2018-10" db="EMBL/GenBank/DDBJ databases">
        <title>Sinomicrobium pectinilyticum sp. nov., a pectinase-producing bacterium isolated from alkaline and saline soil, and emended description of the genus Sinomicrobium.</title>
        <authorList>
            <person name="Cheng B."/>
            <person name="Li C."/>
            <person name="Lai Q."/>
            <person name="Du M."/>
            <person name="Shao Z."/>
            <person name="Xu P."/>
            <person name="Yang C."/>
        </authorList>
    </citation>
    <scope>NUCLEOTIDE SEQUENCE [LARGE SCALE GENOMIC DNA]</scope>
    <source>
        <strain evidence="2 3">5DNS001</strain>
    </source>
</reference>
<keyword evidence="1" id="KW-1133">Transmembrane helix</keyword>
<evidence type="ECO:0000256" key="1">
    <source>
        <dbReference type="SAM" id="Phobius"/>
    </source>
</evidence>
<comment type="caution">
    <text evidence="2">The sequence shown here is derived from an EMBL/GenBank/DDBJ whole genome shotgun (WGS) entry which is preliminary data.</text>
</comment>
<gene>
    <name evidence="2" type="ORF">ED312_07940</name>
</gene>
<evidence type="ECO:0000313" key="3">
    <source>
        <dbReference type="Proteomes" id="UP000267469"/>
    </source>
</evidence>
<evidence type="ECO:0000313" key="2">
    <source>
        <dbReference type="EMBL" id="RNL88709.1"/>
    </source>
</evidence>
<sequence>MIIGKSTYKNIAISLLVLFGIFIITPAVVTIIQKNADVSMFYSATEEESKETVKVIDDRIIKSMYETCFCLSSPFNESIATGYREILHNSFLVNKFCPPPEVA</sequence>
<dbReference type="OrthoDB" id="839726at2"/>
<proteinExistence type="predicted"/>
<accession>A0A3N0EM25</accession>
<dbReference type="EMBL" id="RJTM01000057">
    <property type="protein sequence ID" value="RNL88709.1"/>
    <property type="molecule type" value="Genomic_DNA"/>
</dbReference>
<dbReference type="AlphaFoldDB" id="A0A3N0EM25"/>
<keyword evidence="1" id="KW-0812">Transmembrane</keyword>
<keyword evidence="3" id="KW-1185">Reference proteome</keyword>
<name>A0A3N0EM25_SINP1</name>
<organism evidence="2 3">
    <name type="scientific">Sinomicrobium pectinilyticum</name>
    <dbReference type="NCBI Taxonomy" id="1084421"/>
    <lineage>
        <taxon>Bacteria</taxon>
        <taxon>Pseudomonadati</taxon>
        <taxon>Bacteroidota</taxon>
        <taxon>Flavobacteriia</taxon>
        <taxon>Flavobacteriales</taxon>
        <taxon>Flavobacteriaceae</taxon>
        <taxon>Sinomicrobium</taxon>
    </lineage>
</organism>
<feature type="transmembrane region" description="Helical" evidence="1">
    <location>
        <begin position="12"/>
        <end position="32"/>
    </location>
</feature>